<feature type="region of interest" description="Disordered" evidence="1">
    <location>
        <begin position="104"/>
        <end position="127"/>
    </location>
</feature>
<protein>
    <submittedName>
        <fullName evidence="2">Uncharacterized protein</fullName>
    </submittedName>
</protein>
<dbReference type="Proteomes" id="UP000612055">
    <property type="component" value="Unassembled WGS sequence"/>
</dbReference>
<accession>A0A835XIV8</accession>
<dbReference type="EMBL" id="JAEHOE010000154">
    <property type="protein sequence ID" value="KAG2484215.1"/>
    <property type="molecule type" value="Genomic_DNA"/>
</dbReference>
<feature type="region of interest" description="Disordered" evidence="1">
    <location>
        <begin position="1"/>
        <end position="22"/>
    </location>
</feature>
<dbReference type="AlphaFoldDB" id="A0A835XIV8"/>
<organism evidence="2 3">
    <name type="scientific">Edaphochlamys debaryana</name>
    <dbReference type="NCBI Taxonomy" id="47281"/>
    <lineage>
        <taxon>Eukaryota</taxon>
        <taxon>Viridiplantae</taxon>
        <taxon>Chlorophyta</taxon>
        <taxon>core chlorophytes</taxon>
        <taxon>Chlorophyceae</taxon>
        <taxon>CS clade</taxon>
        <taxon>Chlamydomonadales</taxon>
        <taxon>Chlamydomonadales incertae sedis</taxon>
        <taxon>Edaphochlamys</taxon>
    </lineage>
</organism>
<comment type="caution">
    <text evidence="2">The sequence shown here is derived from an EMBL/GenBank/DDBJ whole genome shotgun (WGS) entry which is preliminary data.</text>
</comment>
<keyword evidence="3" id="KW-1185">Reference proteome</keyword>
<evidence type="ECO:0000313" key="3">
    <source>
        <dbReference type="Proteomes" id="UP000612055"/>
    </source>
</evidence>
<name>A0A835XIV8_9CHLO</name>
<proteinExistence type="predicted"/>
<evidence type="ECO:0000256" key="1">
    <source>
        <dbReference type="SAM" id="MobiDB-lite"/>
    </source>
</evidence>
<feature type="compositionally biased region" description="Gly residues" evidence="1">
    <location>
        <begin position="113"/>
        <end position="127"/>
    </location>
</feature>
<gene>
    <name evidence="2" type="ORF">HYH03_016950</name>
</gene>
<reference evidence="2" key="1">
    <citation type="journal article" date="2020" name="bioRxiv">
        <title>Comparative genomics of Chlamydomonas.</title>
        <authorList>
            <person name="Craig R.J."/>
            <person name="Hasan A.R."/>
            <person name="Ness R.W."/>
            <person name="Keightley P.D."/>
        </authorList>
    </citation>
    <scope>NUCLEOTIDE SEQUENCE</scope>
    <source>
        <strain evidence="2">CCAP 11/70</strain>
    </source>
</reference>
<evidence type="ECO:0000313" key="2">
    <source>
        <dbReference type="EMBL" id="KAG2484215.1"/>
    </source>
</evidence>
<sequence>MPPRVRGRGGAAPQRDPAPAPTLRSSFAALPSLVEHLLLAARSGRKPAASAEEALNRLVQQLSALPDFSPPHAAELAELLSTNPEATAALLRLHAAALRPGGEGISGDRVGTGAAGRGSAAGGGRNGGSGAAWVARWRRLALDAGTLPLFICAPLPASCHALCMLRFARGMLRAQALHVLSRNMAAAAAALDCAVGSGGGSGGGGGGGGRAGAIMAATAPAVWPARVALAHCLMHLISANRVLLDDTAYGELLFQGEGESARALPLTGLAAEVAAARAAAVEEYARALAESGILEHTARLLLQLQALGPQAVEPVEGSQETLPRAVMNALFHITWHGFAGERDGFRGVTSPDVVSACPRAVSPPPPPCCARRSAAGSGVGSATRLAVAALQTGRRLLPAASPGAAAAGSGPAAETVQWAAQRSDWWRLAVSMLVYGMSGLLQLEGGQLLRNVYDMMAEALAGVWPERRLDLDALPAEAPPEVAAALAGGLLRGLTMIGTVIVGSRDPFHRPAITELLAACNKAGAGPGPGPGPAGGGLALVLVPLLAYSERAEAEPMLQALGLMAGLCGPLQAQLWWGPMGWPLGCLAAAAGALDAGVVKRATTGFLGTVSLALRHCRRPAAAAAGPRGIPGCVPAANPATVSSTTPAVAHAAAAASTASAASDVPLPGPLRRLSRRVAAASELWDLPLP</sequence>